<sequence>MAAFNLSLGDYAALAALMLAVTGSNYLISEAQIEASEARLDGQIESISSVGSRERNDLQTAFSELSSEIKSIVGSGLEARTDEVVMALSKLDGATENLTVRLANMRVESELFERFEQLAMEPGSDTYVYRIGDTAYGSIELDYLKGRPAREIQRLVQLAKDKDDASVEVQFVMQPDHLMRDNAYSQTLLEERIRALRTQLETMKN</sequence>
<dbReference type="OrthoDB" id="9921196at2"/>
<keyword evidence="2" id="KW-1185">Reference proteome</keyword>
<dbReference type="EMBL" id="FOJU01000002">
    <property type="protein sequence ID" value="SFA88239.1"/>
    <property type="molecule type" value="Genomic_DNA"/>
</dbReference>
<dbReference type="Proteomes" id="UP000198796">
    <property type="component" value="Unassembled WGS sequence"/>
</dbReference>
<evidence type="ECO:0000313" key="1">
    <source>
        <dbReference type="EMBL" id="SFA88239.1"/>
    </source>
</evidence>
<evidence type="ECO:0000313" key="2">
    <source>
        <dbReference type="Proteomes" id="UP000198796"/>
    </source>
</evidence>
<accession>A0A1I0WHL3</accession>
<proteinExistence type="predicted"/>
<name>A0A1I0WHL3_9RHOB</name>
<organism evidence="1 2">
    <name type="scientific">Poseidonocella pacifica</name>
    <dbReference type="NCBI Taxonomy" id="871651"/>
    <lineage>
        <taxon>Bacteria</taxon>
        <taxon>Pseudomonadati</taxon>
        <taxon>Pseudomonadota</taxon>
        <taxon>Alphaproteobacteria</taxon>
        <taxon>Rhodobacterales</taxon>
        <taxon>Roseobacteraceae</taxon>
        <taxon>Poseidonocella</taxon>
    </lineage>
</organism>
<gene>
    <name evidence="1" type="ORF">SAMN05421688_1453</name>
</gene>
<dbReference type="RefSeq" id="WP_139226776.1">
    <property type="nucleotide sequence ID" value="NZ_FOJU01000002.1"/>
</dbReference>
<protein>
    <submittedName>
        <fullName evidence="1">Uncharacterized protein</fullName>
    </submittedName>
</protein>
<dbReference type="AlphaFoldDB" id="A0A1I0WHL3"/>
<reference evidence="1 2" key="1">
    <citation type="submission" date="2016-10" db="EMBL/GenBank/DDBJ databases">
        <authorList>
            <person name="de Groot N.N."/>
        </authorList>
    </citation>
    <scope>NUCLEOTIDE SEQUENCE [LARGE SCALE GENOMIC DNA]</scope>
    <source>
        <strain evidence="1 2">DSM 29316</strain>
    </source>
</reference>